<accession>A0A5C7H214</accession>
<dbReference type="GO" id="GO:0008270">
    <property type="term" value="F:zinc ion binding"/>
    <property type="evidence" value="ECO:0007669"/>
    <property type="project" value="UniProtKB-KW"/>
</dbReference>
<keyword evidence="1" id="KW-0863">Zinc-finger</keyword>
<keyword evidence="1" id="KW-0479">Metal-binding</keyword>
<dbReference type="Pfam" id="PF14111">
    <property type="entry name" value="DUF4283"/>
    <property type="match status" value="1"/>
</dbReference>
<organism evidence="4 5">
    <name type="scientific">Acer yangbiense</name>
    <dbReference type="NCBI Taxonomy" id="1000413"/>
    <lineage>
        <taxon>Eukaryota</taxon>
        <taxon>Viridiplantae</taxon>
        <taxon>Streptophyta</taxon>
        <taxon>Embryophyta</taxon>
        <taxon>Tracheophyta</taxon>
        <taxon>Spermatophyta</taxon>
        <taxon>Magnoliopsida</taxon>
        <taxon>eudicotyledons</taxon>
        <taxon>Gunneridae</taxon>
        <taxon>Pentapetalae</taxon>
        <taxon>rosids</taxon>
        <taxon>malvids</taxon>
        <taxon>Sapindales</taxon>
        <taxon>Sapindaceae</taxon>
        <taxon>Hippocastanoideae</taxon>
        <taxon>Acereae</taxon>
        <taxon>Acer</taxon>
    </lineage>
</organism>
<reference evidence="5" key="1">
    <citation type="journal article" date="2019" name="Gigascience">
        <title>De novo genome assembly of the endangered Acer yangbiense, a plant species with extremely small populations endemic to Yunnan Province, China.</title>
        <authorList>
            <person name="Yang J."/>
            <person name="Wariss H.M."/>
            <person name="Tao L."/>
            <person name="Zhang R."/>
            <person name="Yun Q."/>
            <person name="Hollingsworth P."/>
            <person name="Dao Z."/>
            <person name="Luo G."/>
            <person name="Guo H."/>
            <person name="Ma Y."/>
            <person name="Sun W."/>
        </authorList>
    </citation>
    <scope>NUCLEOTIDE SEQUENCE [LARGE SCALE GENOMIC DNA]</scope>
    <source>
        <strain evidence="5">cv. Malutang</strain>
    </source>
</reference>
<dbReference type="InterPro" id="IPR025558">
    <property type="entry name" value="DUF4283"/>
</dbReference>
<dbReference type="Proteomes" id="UP000323000">
    <property type="component" value="Chromosome 11"/>
</dbReference>
<dbReference type="InterPro" id="IPR001878">
    <property type="entry name" value="Znf_CCHC"/>
</dbReference>
<proteinExistence type="predicted"/>
<dbReference type="OrthoDB" id="2219495at2759"/>
<dbReference type="InterPro" id="IPR025836">
    <property type="entry name" value="Zn_knuckle_CX2CX4HX4C"/>
</dbReference>
<dbReference type="Gene3D" id="3.40.50.2000">
    <property type="entry name" value="Glycogen Phosphorylase B"/>
    <property type="match status" value="1"/>
</dbReference>
<dbReference type="PROSITE" id="PS50158">
    <property type="entry name" value="ZF_CCHC"/>
    <property type="match status" value="1"/>
</dbReference>
<feature type="region of interest" description="Disordered" evidence="2">
    <location>
        <begin position="327"/>
        <end position="366"/>
    </location>
</feature>
<dbReference type="SUPFAM" id="SSF53756">
    <property type="entry name" value="UDP-Glycosyltransferase/glycogen phosphorylase"/>
    <property type="match status" value="1"/>
</dbReference>
<evidence type="ECO:0000313" key="5">
    <source>
        <dbReference type="Proteomes" id="UP000323000"/>
    </source>
</evidence>
<dbReference type="EMBL" id="VAHF01000011">
    <property type="protein sequence ID" value="TXG50825.1"/>
    <property type="molecule type" value="Genomic_DNA"/>
</dbReference>
<evidence type="ECO:0000256" key="1">
    <source>
        <dbReference type="PROSITE-ProRule" id="PRU00047"/>
    </source>
</evidence>
<dbReference type="Pfam" id="PF14392">
    <property type="entry name" value="zf-CCHC_4"/>
    <property type="match status" value="1"/>
</dbReference>
<evidence type="ECO:0000313" key="4">
    <source>
        <dbReference type="EMBL" id="TXG50825.1"/>
    </source>
</evidence>
<dbReference type="AlphaFoldDB" id="A0A5C7H214"/>
<dbReference type="PANTHER" id="PTHR31286:SF167">
    <property type="entry name" value="OS09G0268800 PROTEIN"/>
    <property type="match status" value="1"/>
</dbReference>
<dbReference type="PANTHER" id="PTHR31286">
    <property type="entry name" value="GLYCINE-RICH CELL WALL STRUCTURAL PROTEIN 1.8-LIKE"/>
    <property type="match status" value="1"/>
</dbReference>
<protein>
    <recommendedName>
        <fullName evidence="3">CCHC-type domain-containing protein</fullName>
    </recommendedName>
</protein>
<gene>
    <name evidence="4" type="ORF">EZV62_023349</name>
</gene>
<evidence type="ECO:0000259" key="3">
    <source>
        <dbReference type="PROSITE" id="PS50158"/>
    </source>
</evidence>
<keyword evidence="1" id="KW-0862">Zinc</keyword>
<feature type="domain" description="CCHC-type" evidence="3">
    <location>
        <begin position="284"/>
        <end position="297"/>
    </location>
</feature>
<keyword evidence="5" id="KW-1185">Reference proteome</keyword>
<dbReference type="GO" id="GO:0003676">
    <property type="term" value="F:nucleic acid binding"/>
    <property type="evidence" value="ECO:0007669"/>
    <property type="project" value="InterPro"/>
</dbReference>
<dbReference type="InterPro" id="IPR040256">
    <property type="entry name" value="At4g02000-like"/>
</dbReference>
<sequence length="578" mass="63374">MSWLNDKPIGLVVYVAFGSVVNPVPEQMEELAWGLKGINCYFLWVMSDSMKTKLPNKFIEEISDQGLIVGCLEGMDTNDIAKLCESLSQKDREGPLMPLREGLRNDRGKMLALRLAGKIKSNKLVNRDAFINLIPRIWRLRYGVDIEAIEGNTFSFTFKDEADRYRVLQGGPWSFDKALLVLEESVGRGVIREMCFNRVAFWVQIHNVPLLCMTIEIGRFLGGLIGEVKEIDDGGTGDCAGKYIRVRVVINVNQPLRRILRVDVLGDGNESAMLLRYERLPEHCFRCGLIGHVVRDCLTKSSSAGPKDFNLLFGPWLNASSLVKSGQSRATGDNRKNGVGNGLRGVQFTGHPTVDDGGSKLAESMGAGGTDLGQQRVVLTAVHDKQVELNTSQLLGACISRVPNSGLANADGLGDSGGVQVGLDGVSMDVDFGVGRSDKVTMGESGISSGLLDISTISNKIGPKVGKWKRWARDGDRTKAVTDSEIKLGKRTVGCDESVPDSKFLKDMEGNRNCMAIIKNVWSGGAMESGGSGVHMHGLVEDIKHCTKSLGEWNKFNRRRLTKDIQFKHKQLQQVLCS</sequence>
<comment type="caution">
    <text evidence="4">The sequence shown here is derived from an EMBL/GenBank/DDBJ whole genome shotgun (WGS) entry which is preliminary data.</text>
</comment>
<evidence type="ECO:0000256" key="2">
    <source>
        <dbReference type="SAM" id="MobiDB-lite"/>
    </source>
</evidence>
<name>A0A5C7H214_9ROSI</name>